<proteinExistence type="predicted"/>
<dbReference type="InterPro" id="IPR025327">
    <property type="entry name" value="DUF4233"/>
</dbReference>
<keyword evidence="2" id="KW-0472">Membrane</keyword>
<sequence>MSADPAQRSDDEELPLSPSETLAHNSAMRVAGATRDGRDPEARTQRALASIVLGFELIVVVLIGLSIFGLALLEPRELGLWIAGGLALACLLGLGFMRMGRIGIAIGWLVHLLMLATAIIMPMALVVGVIFTALWVYCMVKGAQIDRQRAAWLAAQ</sequence>
<protein>
    <recommendedName>
        <fullName evidence="5">DUF4233 domain-containing protein</fullName>
    </recommendedName>
</protein>
<accession>A0A916JZA3</accession>
<comment type="caution">
    <text evidence="3">The sequence shown here is derived from an EMBL/GenBank/DDBJ whole genome shotgun (WGS) entry which is preliminary data.</text>
</comment>
<dbReference type="AlphaFoldDB" id="A0A916JZA3"/>
<feature type="region of interest" description="Disordered" evidence="1">
    <location>
        <begin position="1"/>
        <end position="20"/>
    </location>
</feature>
<evidence type="ECO:0000256" key="1">
    <source>
        <dbReference type="SAM" id="MobiDB-lite"/>
    </source>
</evidence>
<evidence type="ECO:0000256" key="2">
    <source>
        <dbReference type="SAM" id="Phobius"/>
    </source>
</evidence>
<keyword evidence="2" id="KW-0812">Transmembrane</keyword>
<name>A0A916JZA3_9MICO</name>
<organism evidence="3 4">
    <name type="scientific">Leucobacter soli</name>
    <dbReference type="NCBI Taxonomy" id="2812850"/>
    <lineage>
        <taxon>Bacteria</taxon>
        <taxon>Bacillati</taxon>
        <taxon>Actinomycetota</taxon>
        <taxon>Actinomycetes</taxon>
        <taxon>Micrococcales</taxon>
        <taxon>Microbacteriaceae</taxon>
        <taxon>Leucobacter</taxon>
    </lineage>
</organism>
<evidence type="ECO:0000313" key="4">
    <source>
        <dbReference type="Proteomes" id="UP000693892"/>
    </source>
</evidence>
<feature type="transmembrane region" description="Helical" evidence="2">
    <location>
        <begin position="109"/>
        <end position="137"/>
    </location>
</feature>
<feature type="transmembrane region" description="Helical" evidence="2">
    <location>
        <begin position="78"/>
        <end position="97"/>
    </location>
</feature>
<dbReference type="RefSeq" id="WP_218116091.1">
    <property type="nucleotide sequence ID" value="NZ_CAJVAP010000029.1"/>
</dbReference>
<evidence type="ECO:0000313" key="3">
    <source>
        <dbReference type="EMBL" id="CAG7617978.1"/>
    </source>
</evidence>
<gene>
    <name evidence="3" type="ORF">LEUCIP111803_02159</name>
</gene>
<keyword evidence="4" id="KW-1185">Reference proteome</keyword>
<dbReference type="Pfam" id="PF14017">
    <property type="entry name" value="DUF4233"/>
    <property type="match status" value="1"/>
</dbReference>
<keyword evidence="2" id="KW-1133">Transmembrane helix</keyword>
<reference evidence="3" key="1">
    <citation type="submission" date="2021-06" db="EMBL/GenBank/DDBJ databases">
        <authorList>
            <person name="Criscuolo A."/>
        </authorList>
    </citation>
    <scope>NUCLEOTIDE SEQUENCE</scope>
    <source>
        <strain evidence="3">CIP111803</strain>
    </source>
</reference>
<feature type="transmembrane region" description="Helical" evidence="2">
    <location>
        <begin position="47"/>
        <end position="72"/>
    </location>
</feature>
<evidence type="ECO:0008006" key="5">
    <source>
        <dbReference type="Google" id="ProtNLM"/>
    </source>
</evidence>
<dbReference type="EMBL" id="CAJVAP010000029">
    <property type="protein sequence ID" value="CAG7617978.1"/>
    <property type="molecule type" value="Genomic_DNA"/>
</dbReference>
<dbReference type="Proteomes" id="UP000693892">
    <property type="component" value="Unassembled WGS sequence"/>
</dbReference>